<dbReference type="InterPro" id="IPR020625">
    <property type="entry name" value="Schiff_base-form_aldolases_AS"/>
</dbReference>
<dbReference type="GO" id="GO:0044281">
    <property type="term" value="P:small molecule metabolic process"/>
    <property type="evidence" value="ECO:0007669"/>
    <property type="project" value="UniProtKB-ARBA"/>
</dbReference>
<reference evidence="8 9" key="2">
    <citation type="journal article" date="2011" name="Stand. Genomic Sci.">
        <title>Complete genome sequence of Truepera radiovictrix type strain (RQ-24).</title>
        <authorList>
            <person name="Ivanova N."/>
            <person name="Rohde C."/>
            <person name="Munk C."/>
            <person name="Nolan M."/>
            <person name="Lucas S."/>
            <person name="Del Rio T.G."/>
            <person name="Tice H."/>
            <person name="Deshpande S."/>
            <person name="Cheng J.F."/>
            <person name="Tapia R."/>
            <person name="Han C."/>
            <person name="Goodwin L."/>
            <person name="Pitluck S."/>
            <person name="Liolios K."/>
            <person name="Mavromatis K."/>
            <person name="Mikhailova N."/>
            <person name="Pati A."/>
            <person name="Chen A."/>
            <person name="Palaniappan K."/>
            <person name="Land M."/>
            <person name="Hauser L."/>
            <person name="Chang Y.J."/>
            <person name="Jeffries C.D."/>
            <person name="Brambilla E."/>
            <person name="Rohde M."/>
            <person name="Goker M."/>
            <person name="Tindall B.J."/>
            <person name="Woyke T."/>
            <person name="Bristow J."/>
            <person name="Eisen J.A."/>
            <person name="Markowitz V."/>
            <person name="Hugenholtz P."/>
            <person name="Kyrpides N.C."/>
            <person name="Klenk H.P."/>
            <person name="Lapidus A."/>
        </authorList>
    </citation>
    <scope>NUCLEOTIDE SEQUENCE [LARGE SCALE GENOMIC DNA]</scope>
    <source>
        <strain evidence="9">DSM 17093 / CIP 108686 / LMG 22925 / RQ-24</strain>
    </source>
</reference>
<name>D7CSZ0_TRURR</name>
<keyword evidence="9" id="KW-1185">Reference proteome</keyword>
<sequence length="304" mass="31403">MAYTATMTLQGIFPPLPTPFTAAGELDLDGLQGLIAALEPLVDGFLVLGSNGEAVYLTEAERRLVLEAARAAIPTTKPMLAGTGGEATCTVLKRNCVAAEVGADAVLVLPPHYYLGAMNEVALRAHYRTLADESPLPVLLYNVPANTTLSLSPNLVGELAGHGNVVGLKDSSGNLVALGETLRRVGPEFAVLTGNAPTLLPALSLGAWGGILAVANVAPALYAALLRRFKAGDLEGARALQLALDPLALAVTVRFGVAGLKAALRLQGLPAGYPRAPLQDVSREVLRELEGLLEGVRALAAPSA</sequence>
<dbReference type="GO" id="GO:0008840">
    <property type="term" value="F:4-hydroxy-tetrahydrodipicolinate synthase activity"/>
    <property type="evidence" value="ECO:0007669"/>
    <property type="project" value="TreeGrafter"/>
</dbReference>
<comment type="similarity">
    <text evidence="1 4">Belongs to the DapA family.</text>
</comment>
<evidence type="ECO:0000313" key="8">
    <source>
        <dbReference type="EMBL" id="ADI13757.1"/>
    </source>
</evidence>
<gene>
    <name evidence="8" type="ordered locus">Trad_0621</name>
</gene>
<evidence type="ECO:0000256" key="3">
    <source>
        <dbReference type="ARBA" id="ARBA00023270"/>
    </source>
</evidence>
<proteinExistence type="inferred from homology"/>
<reference evidence="9" key="1">
    <citation type="submission" date="2010-05" db="EMBL/GenBank/DDBJ databases">
        <title>The complete genome of Truepera radiovictris DSM 17093.</title>
        <authorList>
            <consortium name="US DOE Joint Genome Institute (JGI-PGF)"/>
            <person name="Lucas S."/>
            <person name="Copeland A."/>
            <person name="Lapidus A."/>
            <person name="Glavina del Rio T."/>
            <person name="Dalin E."/>
            <person name="Tice H."/>
            <person name="Bruce D."/>
            <person name="Goodwin L."/>
            <person name="Pitluck S."/>
            <person name="Kyrpides N."/>
            <person name="Mavromatis K."/>
            <person name="Ovchinnikova G."/>
            <person name="Munk A.C."/>
            <person name="Detter J.C."/>
            <person name="Han C."/>
            <person name="Tapia R."/>
            <person name="Land M."/>
            <person name="Hauser L."/>
            <person name="Markowitz V."/>
            <person name="Cheng J.-F."/>
            <person name="Hugenholtz P."/>
            <person name="Woyke T."/>
            <person name="Wu D."/>
            <person name="Tindall B."/>
            <person name="Pomrenke H.G."/>
            <person name="Brambilla E."/>
            <person name="Klenk H.-P."/>
            <person name="Eisen J.A."/>
        </authorList>
    </citation>
    <scope>NUCLEOTIDE SEQUENCE [LARGE SCALE GENOMIC DNA]</scope>
    <source>
        <strain evidence="9">DSM 17093 / CIP 108686 / LMG 22925 / RQ-24</strain>
    </source>
</reference>
<protein>
    <submittedName>
        <fullName evidence="8">Dihydrodipicolinate synthetase</fullName>
    </submittedName>
</protein>
<dbReference type="InterPro" id="IPR013785">
    <property type="entry name" value="Aldolase_TIM"/>
</dbReference>
<dbReference type="Gene3D" id="3.20.20.70">
    <property type="entry name" value="Aldolase class I"/>
    <property type="match status" value="1"/>
</dbReference>
<evidence type="ECO:0000256" key="4">
    <source>
        <dbReference type="PIRNR" id="PIRNR001365"/>
    </source>
</evidence>
<keyword evidence="3" id="KW-0704">Schiff base</keyword>
<dbReference type="PANTHER" id="PTHR12128:SF66">
    <property type="entry name" value="4-HYDROXY-2-OXOGLUTARATE ALDOLASE, MITOCHONDRIAL"/>
    <property type="match status" value="1"/>
</dbReference>
<keyword evidence="7" id="KW-0472">Membrane</keyword>
<dbReference type="SUPFAM" id="SSF51569">
    <property type="entry name" value="Aldolase"/>
    <property type="match status" value="1"/>
</dbReference>
<dbReference type="PIRSF" id="PIRSF001365">
    <property type="entry name" value="DHDPS"/>
    <property type="match status" value="1"/>
</dbReference>
<evidence type="ECO:0000256" key="1">
    <source>
        <dbReference type="ARBA" id="ARBA00007592"/>
    </source>
</evidence>
<dbReference type="eggNOG" id="COG0329">
    <property type="taxonomic scope" value="Bacteria"/>
</dbReference>
<feature type="active site" description="Schiff-base intermediate with substrate" evidence="5">
    <location>
        <position position="169"/>
    </location>
</feature>
<evidence type="ECO:0000256" key="5">
    <source>
        <dbReference type="PIRSR" id="PIRSR001365-1"/>
    </source>
</evidence>
<dbReference type="PANTHER" id="PTHR12128">
    <property type="entry name" value="DIHYDRODIPICOLINATE SYNTHASE"/>
    <property type="match status" value="1"/>
</dbReference>
<dbReference type="Proteomes" id="UP000000379">
    <property type="component" value="Chromosome"/>
</dbReference>
<evidence type="ECO:0000256" key="2">
    <source>
        <dbReference type="ARBA" id="ARBA00023239"/>
    </source>
</evidence>
<dbReference type="Pfam" id="PF00701">
    <property type="entry name" value="DHDPS"/>
    <property type="match status" value="1"/>
</dbReference>
<dbReference type="PRINTS" id="PR00146">
    <property type="entry name" value="DHPICSNTHASE"/>
</dbReference>
<organism evidence="8 9">
    <name type="scientific">Truepera radiovictrix (strain DSM 17093 / CIP 108686 / LMG 22925 / RQ-24)</name>
    <dbReference type="NCBI Taxonomy" id="649638"/>
    <lineage>
        <taxon>Bacteria</taxon>
        <taxon>Thermotogati</taxon>
        <taxon>Deinococcota</taxon>
        <taxon>Deinococci</taxon>
        <taxon>Trueperales</taxon>
        <taxon>Trueperaceae</taxon>
        <taxon>Truepera</taxon>
    </lineage>
</organism>
<dbReference type="KEGG" id="tra:Trad_0621"/>
<feature type="active site" description="Proton donor/acceptor" evidence="5">
    <location>
        <position position="141"/>
    </location>
</feature>
<keyword evidence="2 4" id="KW-0456">Lyase</keyword>
<accession>D7CSZ0</accession>
<dbReference type="AlphaFoldDB" id="D7CSZ0"/>
<dbReference type="PROSITE" id="PS00666">
    <property type="entry name" value="DHDPS_2"/>
    <property type="match status" value="1"/>
</dbReference>
<evidence type="ECO:0000256" key="7">
    <source>
        <dbReference type="SAM" id="Phobius"/>
    </source>
</evidence>
<evidence type="ECO:0000313" key="9">
    <source>
        <dbReference type="Proteomes" id="UP000000379"/>
    </source>
</evidence>
<dbReference type="EMBL" id="CP002049">
    <property type="protein sequence ID" value="ADI13757.1"/>
    <property type="molecule type" value="Genomic_DNA"/>
</dbReference>
<dbReference type="InterPro" id="IPR002220">
    <property type="entry name" value="DapA-like"/>
</dbReference>
<evidence type="ECO:0000256" key="6">
    <source>
        <dbReference type="PIRSR" id="PIRSR001365-2"/>
    </source>
</evidence>
<keyword evidence="7" id="KW-0812">Transmembrane</keyword>
<feature type="binding site" evidence="6">
    <location>
        <position position="211"/>
    </location>
    <ligand>
        <name>pyruvate</name>
        <dbReference type="ChEBI" id="CHEBI:15361"/>
    </ligand>
</feature>
<dbReference type="CDD" id="cd00408">
    <property type="entry name" value="DHDPS-like"/>
    <property type="match status" value="1"/>
</dbReference>
<dbReference type="SMART" id="SM01130">
    <property type="entry name" value="DHDPS"/>
    <property type="match status" value="1"/>
</dbReference>
<dbReference type="HOGENOM" id="CLU_049343_0_1_0"/>
<feature type="transmembrane region" description="Helical" evidence="7">
    <location>
        <begin position="205"/>
        <end position="225"/>
    </location>
</feature>
<keyword evidence="7" id="KW-1133">Transmembrane helix</keyword>
<dbReference type="STRING" id="649638.Trad_0621"/>